<dbReference type="AlphaFoldDB" id="A0A4P6UUI3"/>
<reference evidence="1 2" key="1">
    <citation type="submission" date="2019-02" db="EMBL/GenBank/DDBJ databases">
        <title>Ureibacillus thermophilus.</title>
        <authorList>
            <person name="Sunny J.S."/>
            <person name="Natarajan A."/>
            <person name="Saleena L.M."/>
        </authorList>
    </citation>
    <scope>NUCLEOTIDE SEQUENCE [LARGE SCALE GENOMIC DNA]</scope>
    <source>
        <strain evidence="1 2">LM102</strain>
    </source>
</reference>
<name>A0A4P6UUI3_9BACL</name>
<dbReference type="KEGG" id="uth:DKZ56_14350"/>
<proteinExistence type="predicted"/>
<evidence type="ECO:0000313" key="1">
    <source>
        <dbReference type="EMBL" id="QBK26913.1"/>
    </source>
</evidence>
<keyword evidence="2" id="KW-1185">Reference proteome</keyword>
<accession>A0A4P6UUI3</accession>
<sequence>MCKTIKTKVTVERIGIVYGENRATLRVCQDAYLHDYLLPGTDHNGKKVAVGLFDKTIEPLKDMIHVKIENDENDRLFSYLFEAYKHEKEVVVYLEKRKNGMYVVVGLEFYS</sequence>
<gene>
    <name evidence="1" type="ORF">DKZ56_14350</name>
</gene>
<protein>
    <submittedName>
        <fullName evidence="1">Uncharacterized protein</fullName>
    </submittedName>
</protein>
<dbReference type="Proteomes" id="UP000291151">
    <property type="component" value="Chromosome"/>
</dbReference>
<organism evidence="1 2">
    <name type="scientific">Ureibacillus thermophilus</name>
    <dbReference type="NCBI Taxonomy" id="367743"/>
    <lineage>
        <taxon>Bacteria</taxon>
        <taxon>Bacillati</taxon>
        <taxon>Bacillota</taxon>
        <taxon>Bacilli</taxon>
        <taxon>Bacillales</taxon>
        <taxon>Caryophanaceae</taxon>
        <taxon>Ureibacillus</taxon>
    </lineage>
</organism>
<dbReference type="RefSeq" id="WP_208650587.1">
    <property type="nucleotide sequence ID" value="NZ_CP036528.1"/>
</dbReference>
<evidence type="ECO:0000313" key="2">
    <source>
        <dbReference type="Proteomes" id="UP000291151"/>
    </source>
</evidence>
<dbReference type="EMBL" id="CP036528">
    <property type="protein sequence ID" value="QBK26913.1"/>
    <property type="molecule type" value="Genomic_DNA"/>
</dbReference>